<proteinExistence type="predicted"/>
<feature type="region of interest" description="Disordered" evidence="1">
    <location>
        <begin position="85"/>
        <end position="134"/>
    </location>
</feature>
<gene>
    <name evidence="2" type="ORF">Cni_G13330</name>
</gene>
<accession>A0AAQ3K9C0</accession>
<reference evidence="2 3" key="1">
    <citation type="submission" date="2023-10" db="EMBL/GenBank/DDBJ databases">
        <title>Chromosome-scale genome assembly provides insights into flower coloration mechanisms of Canna indica.</title>
        <authorList>
            <person name="Li C."/>
        </authorList>
    </citation>
    <scope>NUCLEOTIDE SEQUENCE [LARGE SCALE GENOMIC DNA]</scope>
    <source>
        <tissue evidence="2">Flower</tissue>
    </source>
</reference>
<evidence type="ECO:0000313" key="3">
    <source>
        <dbReference type="Proteomes" id="UP001327560"/>
    </source>
</evidence>
<dbReference type="AlphaFoldDB" id="A0AAQ3K9C0"/>
<name>A0AAQ3K9C0_9LILI</name>
<dbReference type="EMBL" id="CP136893">
    <property type="protein sequence ID" value="WOL04608.1"/>
    <property type="molecule type" value="Genomic_DNA"/>
</dbReference>
<protein>
    <submittedName>
        <fullName evidence="2">Uncharacterized protein</fullName>
    </submittedName>
</protein>
<dbReference type="InterPro" id="IPR025322">
    <property type="entry name" value="PADRE_dom"/>
</dbReference>
<evidence type="ECO:0000256" key="1">
    <source>
        <dbReference type="SAM" id="MobiDB-lite"/>
    </source>
</evidence>
<dbReference type="Pfam" id="PF14009">
    <property type="entry name" value="PADRE"/>
    <property type="match status" value="1"/>
</dbReference>
<dbReference type="Proteomes" id="UP001327560">
    <property type="component" value="Chromosome 4"/>
</dbReference>
<keyword evidence="3" id="KW-1185">Reference proteome</keyword>
<organism evidence="2 3">
    <name type="scientific">Canna indica</name>
    <name type="common">Indian-shot</name>
    <dbReference type="NCBI Taxonomy" id="4628"/>
    <lineage>
        <taxon>Eukaryota</taxon>
        <taxon>Viridiplantae</taxon>
        <taxon>Streptophyta</taxon>
        <taxon>Embryophyta</taxon>
        <taxon>Tracheophyta</taxon>
        <taxon>Spermatophyta</taxon>
        <taxon>Magnoliopsida</taxon>
        <taxon>Liliopsida</taxon>
        <taxon>Zingiberales</taxon>
        <taxon>Cannaceae</taxon>
        <taxon>Canna</taxon>
    </lineage>
</organism>
<dbReference type="PANTHER" id="PTHR33052">
    <property type="entry name" value="DUF4228 DOMAIN PROTEIN-RELATED"/>
    <property type="match status" value="1"/>
</dbReference>
<sequence length="134" mass="14783">MGNSVQCCLACILPCGAFDVVRIVHLSGQVEEYSHRLAAGEILAANPNHILSKPCSQGGGRPRYITITSPKSELKRGHIYFLLPTSTSALPKQKSQKRNKSANHTSSSRSGHRHRRSTQVGVWRPQLESIREDP</sequence>
<evidence type="ECO:0000313" key="2">
    <source>
        <dbReference type="EMBL" id="WOL04608.1"/>
    </source>
</evidence>